<geneLocation type="plasmid" evidence="2">
    <name>pDson02</name>
</geneLocation>
<gene>
    <name evidence="2" type="ORF">ABOD76_21715</name>
</gene>
<name>A0AAU7UHC0_9DEIO</name>
<evidence type="ECO:0000259" key="1">
    <source>
        <dbReference type="Pfam" id="PF00144"/>
    </source>
</evidence>
<dbReference type="AlphaFoldDB" id="A0AAU7UHC0"/>
<dbReference type="KEGG" id="dsc:ABOD76_21715"/>
<accession>A0AAU7UHC0</accession>
<dbReference type="EMBL" id="CP158300">
    <property type="protein sequence ID" value="XBV87314.1"/>
    <property type="molecule type" value="Genomic_DNA"/>
</dbReference>
<evidence type="ECO:0000313" key="2">
    <source>
        <dbReference type="EMBL" id="XBV87314.1"/>
    </source>
</evidence>
<feature type="domain" description="Beta-lactamase-related" evidence="1">
    <location>
        <begin position="17"/>
        <end position="290"/>
    </location>
</feature>
<dbReference type="PANTHER" id="PTHR43283:SF7">
    <property type="entry name" value="BETA-LACTAMASE-RELATED DOMAIN-CONTAINING PROTEIN"/>
    <property type="match status" value="1"/>
</dbReference>
<proteinExistence type="predicted"/>
<reference evidence="2" key="1">
    <citation type="submission" date="2024-06" db="EMBL/GenBank/DDBJ databases">
        <title>Draft Genome Sequence of Deinococcus sonorensis Type Strain KR-87, a Biofilm Producing Representative of the Genus Deinococcus.</title>
        <authorList>
            <person name="Boren L.S."/>
            <person name="Grosso R.A."/>
            <person name="Hugenberg-Cox A.N."/>
            <person name="Hill J.T.E."/>
            <person name="Albert C.M."/>
            <person name="Tuohy J.M."/>
        </authorList>
    </citation>
    <scope>NUCLEOTIDE SEQUENCE</scope>
    <source>
        <strain evidence="2">KR-87</strain>
        <plasmid evidence="2">pDson02</plasmid>
    </source>
</reference>
<dbReference type="Pfam" id="PF00144">
    <property type="entry name" value="Beta-lactamase"/>
    <property type="match status" value="1"/>
</dbReference>
<dbReference type="InterPro" id="IPR012338">
    <property type="entry name" value="Beta-lactam/transpept-like"/>
</dbReference>
<sequence length="307" mass="34069">MDSLAARVADTLPDVTSLLVARRGQLAFERYFGIPADEPQDIQSVTKSVLSLLVGVAVERGLLRLDRPVLDGWPEAAALVQDPRWFQVTVEHLLTMTCGLPSEITDPVYDDAWWLNPDPLAFTLAQPLKAAPGTVFHYSNAGTHLLGVLLARVIGQPLETFAWEALLAPLGMPARPWAKDPQGRVWGSGMLQLTPREMLRLAQLVLQQGRWQGHRVVPSAWIQAMTRPRVSGYTFMEGLPQYGWLWWLPGPQEPDGAYATGYGGQYIGVFPHLDLAVTMTGRVQHHPPHRHIIREIASRVETEGQSS</sequence>
<dbReference type="Gene3D" id="3.40.710.10">
    <property type="entry name" value="DD-peptidase/beta-lactamase superfamily"/>
    <property type="match status" value="1"/>
</dbReference>
<dbReference type="GO" id="GO:0016787">
    <property type="term" value="F:hydrolase activity"/>
    <property type="evidence" value="ECO:0007669"/>
    <property type="project" value="UniProtKB-KW"/>
</dbReference>
<keyword evidence="2" id="KW-0378">Hydrolase</keyword>
<dbReference type="SUPFAM" id="SSF56601">
    <property type="entry name" value="beta-lactamase/transpeptidase-like"/>
    <property type="match status" value="1"/>
</dbReference>
<protein>
    <submittedName>
        <fullName evidence="2">Serine hydrolase domain-containing protein</fullName>
        <ecNumber evidence="2">3.1.1.103</ecNumber>
    </submittedName>
</protein>
<dbReference type="InterPro" id="IPR050789">
    <property type="entry name" value="Diverse_Enzym_Activities"/>
</dbReference>
<dbReference type="RefSeq" id="WP_350245464.1">
    <property type="nucleotide sequence ID" value="NZ_CP158300.1"/>
</dbReference>
<dbReference type="EC" id="3.1.1.103" evidence="2"/>
<organism evidence="2">
    <name type="scientific">Deinococcus sonorensis KR-87</name>
    <dbReference type="NCBI Taxonomy" id="694439"/>
    <lineage>
        <taxon>Bacteria</taxon>
        <taxon>Thermotogati</taxon>
        <taxon>Deinococcota</taxon>
        <taxon>Deinococci</taxon>
        <taxon>Deinococcales</taxon>
        <taxon>Deinococcaceae</taxon>
        <taxon>Deinococcus</taxon>
    </lineage>
</organism>
<keyword evidence="2" id="KW-0614">Plasmid</keyword>
<dbReference type="InterPro" id="IPR001466">
    <property type="entry name" value="Beta-lactam-related"/>
</dbReference>
<dbReference type="PANTHER" id="PTHR43283">
    <property type="entry name" value="BETA-LACTAMASE-RELATED"/>
    <property type="match status" value="1"/>
</dbReference>